<evidence type="ECO:0000256" key="4">
    <source>
        <dbReference type="ARBA" id="ARBA00023040"/>
    </source>
</evidence>
<gene>
    <name evidence="11" type="ORF">EDS130_LOCUS34684</name>
    <name evidence="10" type="ORF">XAT740_LOCUS10856</name>
</gene>
<keyword evidence="5 8" id="KW-0472">Membrane</keyword>
<dbReference type="GO" id="GO:0004930">
    <property type="term" value="F:G protein-coupled receptor activity"/>
    <property type="evidence" value="ECO:0007669"/>
    <property type="project" value="UniProtKB-KW"/>
</dbReference>
<dbReference type="Proteomes" id="UP000663852">
    <property type="component" value="Unassembled WGS sequence"/>
</dbReference>
<dbReference type="InterPro" id="IPR017452">
    <property type="entry name" value="GPCR_Rhodpsn_7TM"/>
</dbReference>
<evidence type="ECO:0000313" key="13">
    <source>
        <dbReference type="Proteomes" id="UP000663852"/>
    </source>
</evidence>
<keyword evidence="6" id="KW-0675">Receptor</keyword>
<evidence type="ECO:0000313" key="12">
    <source>
        <dbReference type="Proteomes" id="UP000663828"/>
    </source>
</evidence>
<dbReference type="Proteomes" id="UP000663828">
    <property type="component" value="Unassembled WGS sequence"/>
</dbReference>
<feature type="transmembrane region" description="Helical" evidence="8">
    <location>
        <begin position="216"/>
        <end position="239"/>
    </location>
</feature>
<organism evidence="11 13">
    <name type="scientific">Adineta ricciae</name>
    <name type="common">Rotifer</name>
    <dbReference type="NCBI Taxonomy" id="249248"/>
    <lineage>
        <taxon>Eukaryota</taxon>
        <taxon>Metazoa</taxon>
        <taxon>Spiralia</taxon>
        <taxon>Gnathifera</taxon>
        <taxon>Rotifera</taxon>
        <taxon>Eurotatoria</taxon>
        <taxon>Bdelloidea</taxon>
        <taxon>Adinetida</taxon>
        <taxon>Adinetidae</taxon>
        <taxon>Adineta</taxon>
    </lineage>
</organism>
<dbReference type="Gene3D" id="1.20.1070.10">
    <property type="entry name" value="Rhodopsin 7-helix transmembrane proteins"/>
    <property type="match status" value="1"/>
</dbReference>
<protein>
    <recommendedName>
        <fullName evidence="9">G-protein coupled receptors family 1 profile domain-containing protein</fullName>
    </recommendedName>
</protein>
<name>A0A815J738_ADIRI</name>
<evidence type="ECO:0000256" key="3">
    <source>
        <dbReference type="ARBA" id="ARBA00022989"/>
    </source>
</evidence>
<feature type="domain" description="G-protein coupled receptors family 1 profile" evidence="9">
    <location>
        <begin position="28"/>
        <end position="269"/>
    </location>
</feature>
<feature type="transmembrane region" description="Helical" evidence="8">
    <location>
        <begin position="49"/>
        <end position="70"/>
    </location>
</feature>
<evidence type="ECO:0000313" key="11">
    <source>
        <dbReference type="EMBL" id="CAF1376608.1"/>
    </source>
</evidence>
<feature type="transmembrane region" description="Helical" evidence="8">
    <location>
        <begin position="170"/>
        <end position="195"/>
    </location>
</feature>
<evidence type="ECO:0000256" key="7">
    <source>
        <dbReference type="ARBA" id="ARBA00023224"/>
    </source>
</evidence>
<dbReference type="InterPro" id="IPR000276">
    <property type="entry name" value="GPCR_Rhodpsn"/>
</dbReference>
<evidence type="ECO:0000259" key="9">
    <source>
        <dbReference type="PROSITE" id="PS50262"/>
    </source>
</evidence>
<proteinExistence type="predicted"/>
<evidence type="ECO:0000256" key="2">
    <source>
        <dbReference type="ARBA" id="ARBA00022692"/>
    </source>
</evidence>
<dbReference type="AlphaFoldDB" id="A0A815J738"/>
<feature type="transmembrane region" description="Helical" evidence="8">
    <location>
        <begin position="90"/>
        <end position="112"/>
    </location>
</feature>
<keyword evidence="12" id="KW-1185">Reference proteome</keyword>
<keyword evidence="3 8" id="KW-1133">Transmembrane helix</keyword>
<dbReference type="PROSITE" id="PS50262">
    <property type="entry name" value="G_PROTEIN_RECEP_F1_2"/>
    <property type="match status" value="1"/>
</dbReference>
<dbReference type="EMBL" id="CAJNOJ010000294">
    <property type="protein sequence ID" value="CAF1376608.1"/>
    <property type="molecule type" value="Genomic_DNA"/>
</dbReference>
<feature type="transmembrane region" description="Helical" evidence="8">
    <location>
        <begin position="128"/>
        <end position="150"/>
    </location>
</feature>
<feature type="transmembrane region" description="Helical" evidence="8">
    <location>
        <begin position="16"/>
        <end position="37"/>
    </location>
</feature>
<evidence type="ECO:0000256" key="6">
    <source>
        <dbReference type="ARBA" id="ARBA00023170"/>
    </source>
</evidence>
<dbReference type="SUPFAM" id="SSF81321">
    <property type="entry name" value="Family A G protein-coupled receptor-like"/>
    <property type="match status" value="1"/>
</dbReference>
<dbReference type="EMBL" id="CAJNOR010000585">
    <property type="protein sequence ID" value="CAF0954658.1"/>
    <property type="molecule type" value="Genomic_DNA"/>
</dbReference>
<dbReference type="Pfam" id="PF00001">
    <property type="entry name" value="7tm_1"/>
    <property type="match status" value="1"/>
</dbReference>
<evidence type="ECO:0000313" key="10">
    <source>
        <dbReference type="EMBL" id="CAF0954658.1"/>
    </source>
</evidence>
<reference evidence="11" key="1">
    <citation type="submission" date="2021-02" db="EMBL/GenBank/DDBJ databases">
        <authorList>
            <person name="Nowell W R."/>
        </authorList>
    </citation>
    <scope>NUCLEOTIDE SEQUENCE</scope>
</reference>
<accession>A0A815J738</accession>
<keyword evidence="7" id="KW-0807">Transducer</keyword>
<feature type="transmembrane region" description="Helical" evidence="8">
    <location>
        <begin position="259"/>
        <end position="278"/>
    </location>
</feature>
<keyword evidence="2 8" id="KW-0812">Transmembrane</keyword>
<comment type="caution">
    <text evidence="11">The sequence shown here is derived from an EMBL/GenBank/DDBJ whole genome shotgun (WGS) entry which is preliminary data.</text>
</comment>
<evidence type="ECO:0000256" key="8">
    <source>
        <dbReference type="SAM" id="Phobius"/>
    </source>
</evidence>
<dbReference type="GO" id="GO:0005886">
    <property type="term" value="C:plasma membrane"/>
    <property type="evidence" value="ECO:0007669"/>
    <property type="project" value="TreeGrafter"/>
</dbReference>
<keyword evidence="4" id="KW-0297">G-protein coupled receptor</keyword>
<comment type="subcellular location">
    <subcellularLocation>
        <location evidence="1">Membrane</location>
        <topology evidence="1">Multi-pass membrane protein</topology>
    </subcellularLocation>
</comment>
<evidence type="ECO:0000256" key="1">
    <source>
        <dbReference type="ARBA" id="ARBA00004141"/>
    </source>
</evidence>
<evidence type="ECO:0000256" key="5">
    <source>
        <dbReference type="ARBA" id="ARBA00023136"/>
    </source>
</evidence>
<sequence length="328" mass="37450">MPATILPSVQQILNRYIMSTSFAMGLIGNLCCSIVFFKNSNPRTACSIYFFALSISANAYLLWSVPLIFYTLDHVDPQTKSLVYCKMRIYISHVLGLYTRYLIVLACIDLFFITRSNVRMRSWSSTKIAYLLTAIVCVGCPTVASHFPVFMDLRGSTCGLFDSYRYFFGIYQLVLVSLLPSVLMGIFGILAVRTIHQRGTALTSVRRRDRDLMRMIVAEILINIIASIPLSANLIYTAATVSLVNKSAERIEIDAFMNFLGQFINQGIFIAPFYLFILSSKSFRRDFQQIVNAFWFKYIRRQNRVTQINARPVTFTKHHETGFPKTTI</sequence>
<dbReference type="PANTHER" id="PTHR45695:SF9">
    <property type="entry name" value="LEUCOKININ RECEPTOR"/>
    <property type="match status" value="1"/>
</dbReference>
<dbReference type="PANTHER" id="PTHR45695">
    <property type="entry name" value="LEUCOKININ RECEPTOR-RELATED"/>
    <property type="match status" value="1"/>
</dbReference>